<name>A0ABT3AAU1_9ALTE</name>
<evidence type="ECO:0000256" key="1">
    <source>
        <dbReference type="ARBA" id="ARBA00001478"/>
    </source>
</evidence>
<sequence>MKILFVVSEVEDLAKTGGLADVAKALPIALKKMGHDVRIVKPLYKSVAEKHTLNTIVDNAHIDAHDKRYTFAIKTLSLQDVPVYCVDYPDYFYRDGLYSDGYHAYGDNAERFAFFSAAAMHVARHIDFAPDIVHCNDWHTALTPYFMQQDTSGFFQHTRSVLTIHNGAFQGNYPLRDIPFLQPHLHLHSHSESGYLNFLKIGIRYATKINAVSPNYAHELLTPLGSHNLYNDFQARKQDISGILNGCDYRQWDPTNDTYLPAHYTPENLDGKRMCKQTLQAQVGLPQKSDVPLLGMVCRLTEQKGFGYLLPILNNLLQHNVQLLIVGTGDPSISDALAAHAEQHPDKFKFKEDFSPAIAHLLEAGCDFFLMPSLFEPCGLNQMYSLAYGTLPIVRAVGGLKDTVIDLQERPDEATGFVFEHPDSSAFLNCLRRALLFYYEAPEQLQAMRIRAMKTRFTWESSALDYQTLYENCLTHVPI</sequence>
<dbReference type="CDD" id="cd03791">
    <property type="entry name" value="GT5_Glycogen_synthase_DULL1-like"/>
    <property type="match status" value="1"/>
</dbReference>
<dbReference type="GO" id="GO:0009011">
    <property type="term" value="F:alpha-1,4-glucan glucosyltransferase (ADP-glucose donor) activity"/>
    <property type="evidence" value="ECO:0007669"/>
    <property type="project" value="UniProtKB-EC"/>
</dbReference>
<evidence type="ECO:0000313" key="14">
    <source>
        <dbReference type="EMBL" id="MCV2885748.1"/>
    </source>
</evidence>
<comment type="caution">
    <text evidence="14">The sequence shown here is derived from an EMBL/GenBank/DDBJ whole genome shotgun (WGS) entry which is preliminary data.</text>
</comment>
<evidence type="ECO:0000256" key="10">
    <source>
        <dbReference type="ARBA" id="ARBA00031722"/>
    </source>
</evidence>
<dbReference type="EMBL" id="JAOWKX010000007">
    <property type="protein sequence ID" value="MCV2885748.1"/>
    <property type="molecule type" value="Genomic_DNA"/>
</dbReference>
<dbReference type="NCBIfam" id="NF001903">
    <property type="entry name" value="PRK00654.2-2"/>
    <property type="match status" value="1"/>
</dbReference>
<evidence type="ECO:0000256" key="7">
    <source>
        <dbReference type="ARBA" id="ARBA00022676"/>
    </source>
</evidence>
<evidence type="ECO:0000256" key="3">
    <source>
        <dbReference type="ARBA" id="ARBA00004964"/>
    </source>
</evidence>
<accession>A0ABT3AAU1</accession>
<evidence type="ECO:0000259" key="13">
    <source>
        <dbReference type="Pfam" id="PF08323"/>
    </source>
</evidence>
<keyword evidence="8 11" id="KW-0808">Transferase</keyword>
<dbReference type="InterPro" id="IPR013534">
    <property type="entry name" value="Starch_synth_cat_dom"/>
</dbReference>
<organism evidence="14 15">
    <name type="scientific">Fluctibacter corallii</name>
    <dbReference type="NCBI Taxonomy" id="2984329"/>
    <lineage>
        <taxon>Bacteria</taxon>
        <taxon>Pseudomonadati</taxon>
        <taxon>Pseudomonadota</taxon>
        <taxon>Gammaproteobacteria</taxon>
        <taxon>Alteromonadales</taxon>
        <taxon>Alteromonadaceae</taxon>
        <taxon>Fluctibacter</taxon>
    </lineage>
</organism>
<dbReference type="InterPro" id="IPR011835">
    <property type="entry name" value="GS/SS"/>
</dbReference>
<keyword evidence="7 11" id="KW-0328">Glycosyltransferase</keyword>
<keyword evidence="15" id="KW-1185">Reference proteome</keyword>
<feature type="binding site" evidence="11">
    <location>
        <position position="15"/>
    </location>
    <ligand>
        <name>ADP-alpha-D-glucose</name>
        <dbReference type="ChEBI" id="CHEBI:57498"/>
    </ligand>
</feature>
<evidence type="ECO:0000259" key="12">
    <source>
        <dbReference type="Pfam" id="PF00534"/>
    </source>
</evidence>
<reference evidence="14 15" key="1">
    <citation type="submission" date="2022-10" db="EMBL/GenBank/DDBJ databases">
        <title>Aestuariibacter sp. AA17 isolated from Montipora capitata coral fragment.</title>
        <authorList>
            <person name="Emsley S.A."/>
            <person name="Pfannmuller K.M."/>
            <person name="Loughran R.M."/>
            <person name="Shlafstein M."/>
            <person name="Papke E."/>
            <person name="Saw J.H."/>
            <person name="Ushijima B."/>
            <person name="Videau P."/>
        </authorList>
    </citation>
    <scope>NUCLEOTIDE SEQUENCE [LARGE SCALE GENOMIC DNA]</scope>
    <source>
        <strain evidence="14 15">AA17</strain>
    </source>
</reference>
<evidence type="ECO:0000313" key="15">
    <source>
        <dbReference type="Proteomes" id="UP001652504"/>
    </source>
</evidence>
<dbReference type="HAMAP" id="MF_00484">
    <property type="entry name" value="Glycogen_synth"/>
    <property type="match status" value="1"/>
</dbReference>
<comment type="similarity">
    <text evidence="4 11">Belongs to the glycosyltransferase 1 family. Bacterial/plant glycogen synthase subfamily.</text>
</comment>
<dbReference type="RefSeq" id="WP_263713035.1">
    <property type="nucleotide sequence ID" value="NZ_JAOWKX010000007.1"/>
</dbReference>
<dbReference type="PANTHER" id="PTHR45825:SF11">
    <property type="entry name" value="ALPHA AMYLASE DOMAIN-CONTAINING PROTEIN"/>
    <property type="match status" value="1"/>
</dbReference>
<evidence type="ECO:0000256" key="5">
    <source>
        <dbReference type="ARBA" id="ARBA00012588"/>
    </source>
</evidence>
<dbReference type="Gene3D" id="3.40.50.2000">
    <property type="entry name" value="Glycogen Phosphorylase B"/>
    <property type="match status" value="2"/>
</dbReference>
<dbReference type="EC" id="2.4.1.21" evidence="5 11"/>
<evidence type="ECO:0000256" key="9">
    <source>
        <dbReference type="ARBA" id="ARBA00023056"/>
    </source>
</evidence>
<comment type="catalytic activity">
    <reaction evidence="1 11">
        <text>[(1-&gt;4)-alpha-D-glucosyl](n) + ADP-alpha-D-glucose = [(1-&gt;4)-alpha-D-glucosyl](n+1) + ADP + H(+)</text>
        <dbReference type="Rhea" id="RHEA:18189"/>
        <dbReference type="Rhea" id="RHEA-COMP:9584"/>
        <dbReference type="Rhea" id="RHEA-COMP:9587"/>
        <dbReference type="ChEBI" id="CHEBI:15378"/>
        <dbReference type="ChEBI" id="CHEBI:15444"/>
        <dbReference type="ChEBI" id="CHEBI:57498"/>
        <dbReference type="ChEBI" id="CHEBI:456216"/>
        <dbReference type="EC" id="2.4.1.21"/>
    </reaction>
</comment>
<feature type="domain" description="Glycosyl transferase family 1" evidence="12">
    <location>
        <begin position="287"/>
        <end position="436"/>
    </location>
</feature>
<evidence type="ECO:0000256" key="6">
    <source>
        <dbReference type="ARBA" id="ARBA00019935"/>
    </source>
</evidence>
<proteinExistence type="inferred from homology"/>
<dbReference type="SUPFAM" id="SSF53756">
    <property type="entry name" value="UDP-Glycosyltransferase/glycogen phosphorylase"/>
    <property type="match status" value="1"/>
</dbReference>
<evidence type="ECO:0000256" key="4">
    <source>
        <dbReference type="ARBA" id="ARBA00010281"/>
    </source>
</evidence>
<protein>
    <recommendedName>
        <fullName evidence="6 11">Glycogen synthase</fullName>
        <ecNumber evidence="5 11">2.4.1.21</ecNumber>
    </recommendedName>
    <alternativeName>
        <fullName evidence="10 11">Starch [bacterial glycogen] synthase</fullName>
    </alternativeName>
</protein>
<dbReference type="Pfam" id="PF08323">
    <property type="entry name" value="Glyco_transf_5"/>
    <property type="match status" value="1"/>
</dbReference>
<gene>
    <name evidence="11 14" type="primary">glgA</name>
    <name evidence="14" type="ORF">OE749_13705</name>
</gene>
<comment type="function">
    <text evidence="2 11">Synthesizes alpha-1,4-glucan chains using ADP-glucose.</text>
</comment>
<dbReference type="Pfam" id="PF00534">
    <property type="entry name" value="Glycos_transf_1"/>
    <property type="match status" value="1"/>
</dbReference>
<dbReference type="NCBIfam" id="TIGR02095">
    <property type="entry name" value="glgA"/>
    <property type="match status" value="1"/>
</dbReference>
<comment type="pathway">
    <text evidence="3 11">Glycan biosynthesis; glycogen biosynthesis.</text>
</comment>
<keyword evidence="9 11" id="KW-0320">Glycogen biosynthesis</keyword>
<evidence type="ECO:0000256" key="8">
    <source>
        <dbReference type="ARBA" id="ARBA00022679"/>
    </source>
</evidence>
<evidence type="ECO:0000256" key="11">
    <source>
        <dbReference type="HAMAP-Rule" id="MF_00484"/>
    </source>
</evidence>
<evidence type="ECO:0000256" key="2">
    <source>
        <dbReference type="ARBA" id="ARBA00002764"/>
    </source>
</evidence>
<feature type="domain" description="Starch synthase catalytic" evidence="13">
    <location>
        <begin position="2"/>
        <end position="232"/>
    </location>
</feature>
<dbReference type="InterPro" id="IPR001296">
    <property type="entry name" value="Glyco_trans_1"/>
</dbReference>
<dbReference type="PANTHER" id="PTHR45825">
    <property type="entry name" value="GRANULE-BOUND STARCH SYNTHASE 1, CHLOROPLASTIC/AMYLOPLASTIC"/>
    <property type="match status" value="1"/>
</dbReference>
<dbReference type="Proteomes" id="UP001652504">
    <property type="component" value="Unassembled WGS sequence"/>
</dbReference>